<sequence>MKSAQPQQPEKRKKEDRSKQAKAGGGAAAQTKKKSSSPNKTPILLIAVLLVCGGAGALAYVLLQGSRYLPPECNSDGTSKVEQPVTIGMCRSAVCSFEVSKCTQPCPFGYLKESLSSACAKSCVCASEGQFQGDVQIDNEEIPKLLEEFGYIEEEETEFSLFVGSAIKGWNPKFTWKAKIKKDTGRLVIGYTMTDDLKSSAKTRKAFQDAFKSYKEDSCIDFEPYDKNKHIPNKIAFKKGKGCWSYVGMKDPKRGNPVSIGKGCDHPQTVMHELLHALGFLHEQSRPDRDNFVTVNLQNVFKNFEGNFVKAKAEHMIDLKSPYDFKSIMHYNGFSFSKNRQPTLTKKDTGAAVTNPKPVNKLGGEDLKELNTLFCENAKPSTGGGTTTASPRTTRQPVITTRAPVVPTTRRPLVTTKKWPYTTRSPATTRATTRTPWRPNPTTRATTRAPWRPNPTTRATTRK</sequence>
<feature type="binding site" evidence="6">
    <location>
        <position position="276"/>
    </location>
    <ligand>
        <name>Zn(2+)</name>
        <dbReference type="ChEBI" id="CHEBI:29105"/>
        <note>catalytic</note>
    </ligand>
</feature>
<comment type="cofactor">
    <cofactor evidence="6 7">
        <name>Zn(2+)</name>
        <dbReference type="ChEBI" id="CHEBI:29105"/>
    </cofactor>
    <text evidence="6 7">Binds 1 zinc ion per subunit.</text>
</comment>
<feature type="domain" description="Peptidase M12A" evidence="10">
    <location>
        <begin position="165"/>
        <end position="376"/>
    </location>
</feature>
<dbReference type="SMART" id="SM00235">
    <property type="entry name" value="ZnMc"/>
    <property type="match status" value="1"/>
</dbReference>
<dbReference type="HOGENOM" id="CLU_565692_0_0_1"/>
<dbReference type="InParanoid" id="H2ZMX9"/>
<protein>
    <recommendedName>
        <fullName evidence="7">Metalloendopeptidase</fullName>
        <ecNumber evidence="7">3.4.24.-</ecNumber>
    </recommendedName>
</protein>
<evidence type="ECO:0000256" key="7">
    <source>
        <dbReference type="RuleBase" id="RU361183"/>
    </source>
</evidence>
<reference evidence="12" key="1">
    <citation type="submission" date="2003-08" db="EMBL/GenBank/DDBJ databases">
        <authorList>
            <person name="Birren B."/>
            <person name="Nusbaum C."/>
            <person name="Abebe A."/>
            <person name="Abouelleil A."/>
            <person name="Adekoya E."/>
            <person name="Ait-zahra M."/>
            <person name="Allen N."/>
            <person name="Allen T."/>
            <person name="An P."/>
            <person name="Anderson M."/>
            <person name="Anderson S."/>
            <person name="Arachchi H."/>
            <person name="Armbruster J."/>
            <person name="Bachantsang P."/>
            <person name="Baldwin J."/>
            <person name="Barry A."/>
            <person name="Bayul T."/>
            <person name="Blitshsteyn B."/>
            <person name="Bloom T."/>
            <person name="Blye J."/>
            <person name="Boguslavskiy L."/>
            <person name="Borowsky M."/>
            <person name="Boukhgalter B."/>
            <person name="Brunache A."/>
            <person name="Butler J."/>
            <person name="Calixte N."/>
            <person name="Calvo S."/>
            <person name="Camarata J."/>
            <person name="Campo K."/>
            <person name="Chang J."/>
            <person name="Cheshatsang Y."/>
            <person name="Citroen M."/>
            <person name="Collymore A."/>
            <person name="Considine T."/>
            <person name="Cook A."/>
            <person name="Cooke P."/>
            <person name="Corum B."/>
            <person name="Cuomo C."/>
            <person name="David R."/>
            <person name="Dawoe T."/>
            <person name="Degray S."/>
            <person name="Dodge S."/>
            <person name="Dooley K."/>
            <person name="Dorje P."/>
            <person name="Dorjee K."/>
            <person name="Dorris L."/>
            <person name="Duffey N."/>
            <person name="Dupes A."/>
            <person name="Elkins T."/>
            <person name="Engels R."/>
            <person name="Erickson J."/>
            <person name="Farina A."/>
            <person name="Faro S."/>
            <person name="Ferreira P."/>
            <person name="Fischer H."/>
            <person name="Fitzgerald M."/>
            <person name="Foley K."/>
            <person name="Gage D."/>
            <person name="Galagan J."/>
            <person name="Gearin G."/>
            <person name="Gnerre S."/>
            <person name="Gnirke A."/>
            <person name="Goyette A."/>
            <person name="Graham J."/>
            <person name="Grandbois E."/>
            <person name="Gyaltsen K."/>
            <person name="Hafez N."/>
            <person name="Hagopian D."/>
            <person name="Hagos B."/>
            <person name="Hall J."/>
            <person name="Hatcher B."/>
            <person name="Heller A."/>
            <person name="Higgins H."/>
            <person name="Honan T."/>
            <person name="Horn A."/>
            <person name="Houde N."/>
            <person name="Hughes L."/>
            <person name="Hulme W."/>
            <person name="Husby E."/>
            <person name="Iliev I."/>
            <person name="Jaffe D."/>
            <person name="Jones C."/>
            <person name="Kamal M."/>
            <person name="Kamat A."/>
            <person name="Kamvysselis M."/>
            <person name="Karlsson E."/>
            <person name="Kells C."/>
            <person name="Kieu A."/>
            <person name="Kisner P."/>
            <person name="Kodira C."/>
            <person name="Kulbokas E."/>
            <person name="Labutti K."/>
            <person name="Lama D."/>
            <person name="Landers T."/>
            <person name="Leger J."/>
            <person name="Levine S."/>
            <person name="Lewis D."/>
            <person name="Lewis T."/>
            <person name="Lindblad-toh K."/>
            <person name="Liu X."/>
            <person name="Lokyitsang T."/>
            <person name="Lokyitsang Y."/>
            <person name="Lucien O."/>
            <person name="Lui A."/>
            <person name="Ma L.J."/>
            <person name="Mabbitt R."/>
            <person name="Macdonald J."/>
            <person name="Maclean C."/>
            <person name="Major J."/>
            <person name="Manning J."/>
            <person name="Marabella R."/>
            <person name="Maru K."/>
            <person name="Matthews C."/>
            <person name="Mauceli E."/>
            <person name="Mccarthy M."/>
            <person name="Mcdonough S."/>
            <person name="Mcghee T."/>
            <person name="Meldrim J."/>
            <person name="Meneus L."/>
            <person name="Mesirov J."/>
            <person name="Mihalev A."/>
            <person name="Mihova T."/>
            <person name="Mikkelsen T."/>
            <person name="Mlenga V."/>
            <person name="Moru K."/>
            <person name="Mozes J."/>
            <person name="Mulrain L."/>
            <person name="Munson G."/>
            <person name="Naylor J."/>
            <person name="Newes C."/>
            <person name="Nguyen C."/>
            <person name="Nguyen N."/>
            <person name="Nguyen T."/>
            <person name="Nicol R."/>
            <person name="Nielsen C."/>
            <person name="Nizzari M."/>
            <person name="Norbu C."/>
            <person name="Norbu N."/>
            <person name="O'donnell P."/>
            <person name="Okoawo O."/>
            <person name="O'leary S."/>
            <person name="Omotosho B."/>
            <person name="O'neill K."/>
            <person name="Osman S."/>
            <person name="Parker S."/>
            <person name="Perrin D."/>
            <person name="Phunkhang P."/>
            <person name="Piqani B."/>
            <person name="Purcell S."/>
            <person name="Rachupka T."/>
            <person name="Ramasamy U."/>
            <person name="Rameau R."/>
            <person name="Ray V."/>
            <person name="Raymond C."/>
            <person name="Retta R."/>
            <person name="Richardson S."/>
            <person name="Rise C."/>
            <person name="Rodriguez J."/>
            <person name="Rogers J."/>
            <person name="Rogov P."/>
            <person name="Rutman M."/>
            <person name="Schupbach R."/>
            <person name="Seaman C."/>
            <person name="Settipalli S."/>
            <person name="Sharpe T."/>
            <person name="Sheridan J."/>
            <person name="Sherpa N."/>
            <person name="Shi J."/>
            <person name="Smirnov S."/>
            <person name="Smith C."/>
            <person name="Sougnez C."/>
            <person name="Spencer B."/>
            <person name="Stalker J."/>
            <person name="Stange-thomann N."/>
            <person name="Stavropoulos S."/>
            <person name="Stetson K."/>
            <person name="Stone C."/>
            <person name="Stone S."/>
            <person name="Stubbs M."/>
            <person name="Talamas J."/>
            <person name="Tchuinga P."/>
            <person name="Tenzing P."/>
            <person name="Tesfaye S."/>
            <person name="Theodore J."/>
            <person name="Thoulutsang Y."/>
            <person name="Topham K."/>
            <person name="Towey S."/>
            <person name="Tsamla T."/>
            <person name="Tsomo N."/>
            <person name="Vallee D."/>
            <person name="Vassiliev H."/>
            <person name="Venkataraman V."/>
            <person name="Vinson J."/>
            <person name="Vo A."/>
            <person name="Wade C."/>
            <person name="Wang S."/>
            <person name="Wangchuk T."/>
            <person name="Wangdi T."/>
            <person name="Whittaker C."/>
            <person name="Wilkinson J."/>
            <person name="Wu Y."/>
            <person name="Wyman D."/>
            <person name="Yadav S."/>
            <person name="Yang S."/>
            <person name="Yang X."/>
            <person name="Yeager S."/>
            <person name="Yee E."/>
            <person name="Young G."/>
            <person name="Zainoun J."/>
            <person name="Zembeck L."/>
            <person name="Zimmer A."/>
            <person name="Zody M."/>
            <person name="Lander E."/>
        </authorList>
    </citation>
    <scope>NUCLEOTIDE SEQUENCE [LARGE SCALE GENOMIC DNA]</scope>
</reference>
<dbReference type="InterPro" id="IPR024079">
    <property type="entry name" value="MetalloPept_cat_dom_sf"/>
</dbReference>
<keyword evidence="2 6" id="KW-0479">Metal-binding</keyword>
<dbReference type="PRINTS" id="PR00480">
    <property type="entry name" value="ASTACIN"/>
</dbReference>
<dbReference type="Gene3D" id="3.40.390.10">
    <property type="entry name" value="Collagenase (Catalytic Domain)"/>
    <property type="match status" value="1"/>
</dbReference>
<dbReference type="CDD" id="cd04280">
    <property type="entry name" value="ZnMc_astacin_like"/>
    <property type="match status" value="1"/>
</dbReference>
<evidence type="ECO:0000256" key="1">
    <source>
        <dbReference type="ARBA" id="ARBA00022670"/>
    </source>
</evidence>
<evidence type="ECO:0000256" key="9">
    <source>
        <dbReference type="SAM" id="Phobius"/>
    </source>
</evidence>
<dbReference type="OMA" id="WRPNPTT"/>
<keyword evidence="12" id="KW-1185">Reference proteome</keyword>
<dbReference type="Pfam" id="PF01400">
    <property type="entry name" value="Astacin"/>
    <property type="match status" value="1"/>
</dbReference>
<dbReference type="PANTHER" id="PTHR10127">
    <property type="entry name" value="DISCOIDIN, CUB, EGF, LAMININ , AND ZINC METALLOPROTEASE DOMAIN CONTAINING"/>
    <property type="match status" value="1"/>
</dbReference>
<feature type="transmembrane region" description="Helical" evidence="9">
    <location>
        <begin position="43"/>
        <end position="63"/>
    </location>
</feature>
<dbReference type="AlphaFoldDB" id="H2ZMX9"/>
<dbReference type="GeneTree" id="ENSGT00940000167997"/>
<comment type="caution">
    <text evidence="6">Lacks conserved residue(s) required for the propagation of feature annotation.</text>
</comment>
<dbReference type="EC" id="3.4.24.-" evidence="7"/>
<evidence type="ECO:0000256" key="4">
    <source>
        <dbReference type="ARBA" id="ARBA00022833"/>
    </source>
</evidence>
<keyword evidence="1 6" id="KW-0645">Protease</keyword>
<evidence type="ECO:0000313" key="12">
    <source>
        <dbReference type="Proteomes" id="UP000007875"/>
    </source>
</evidence>
<keyword evidence="3 6" id="KW-0378">Hydrolase</keyword>
<evidence type="ECO:0000256" key="8">
    <source>
        <dbReference type="SAM" id="MobiDB-lite"/>
    </source>
</evidence>
<dbReference type="PANTHER" id="PTHR10127:SF780">
    <property type="entry name" value="METALLOENDOPEPTIDASE"/>
    <property type="match status" value="1"/>
</dbReference>
<feature type="binding site" evidence="6">
    <location>
        <position position="282"/>
    </location>
    <ligand>
        <name>Zn(2+)</name>
        <dbReference type="ChEBI" id="CHEBI:29105"/>
        <note>catalytic</note>
    </ligand>
</feature>
<dbReference type="PROSITE" id="PS51864">
    <property type="entry name" value="ASTACIN"/>
    <property type="match status" value="1"/>
</dbReference>
<keyword evidence="9" id="KW-0812">Transmembrane</keyword>
<dbReference type="SUPFAM" id="SSF55486">
    <property type="entry name" value="Metalloproteases ('zincins'), catalytic domain"/>
    <property type="match status" value="1"/>
</dbReference>
<dbReference type="Ensembl" id="ENSCSAVT00000019152.1">
    <property type="protein sequence ID" value="ENSCSAVP00000018945.1"/>
    <property type="gene ID" value="ENSCSAVG00000011125.1"/>
</dbReference>
<dbReference type="GO" id="GO:0008270">
    <property type="term" value="F:zinc ion binding"/>
    <property type="evidence" value="ECO:0007669"/>
    <property type="project" value="UniProtKB-UniRule"/>
</dbReference>
<evidence type="ECO:0000256" key="2">
    <source>
        <dbReference type="ARBA" id="ARBA00022723"/>
    </source>
</evidence>
<evidence type="ECO:0000313" key="11">
    <source>
        <dbReference type="Ensembl" id="ENSCSAVP00000018945.1"/>
    </source>
</evidence>
<evidence type="ECO:0000256" key="6">
    <source>
        <dbReference type="PROSITE-ProRule" id="PRU01211"/>
    </source>
</evidence>
<keyword evidence="5 6" id="KW-0482">Metalloprotease</keyword>
<name>H2ZMX9_CIOSA</name>
<dbReference type="InterPro" id="IPR006026">
    <property type="entry name" value="Peptidase_Metallo"/>
</dbReference>
<dbReference type="InterPro" id="IPR001506">
    <property type="entry name" value="Peptidase_M12A"/>
</dbReference>
<feature type="region of interest" description="Disordered" evidence="8">
    <location>
        <begin position="1"/>
        <end position="38"/>
    </location>
</feature>
<feature type="region of interest" description="Disordered" evidence="8">
    <location>
        <begin position="345"/>
        <end position="364"/>
    </location>
</feature>
<dbReference type="STRING" id="51511.ENSCSAVP00000018945"/>
<dbReference type="Proteomes" id="UP000007875">
    <property type="component" value="Unassembled WGS sequence"/>
</dbReference>
<reference evidence="11" key="2">
    <citation type="submission" date="2025-08" db="UniProtKB">
        <authorList>
            <consortium name="Ensembl"/>
        </authorList>
    </citation>
    <scope>IDENTIFICATION</scope>
</reference>
<keyword evidence="9" id="KW-1133">Transmembrane helix</keyword>
<dbReference type="InterPro" id="IPR034035">
    <property type="entry name" value="Astacin-like_dom"/>
</dbReference>
<proteinExistence type="predicted"/>
<dbReference type="GO" id="GO:0006508">
    <property type="term" value="P:proteolysis"/>
    <property type="evidence" value="ECO:0007669"/>
    <property type="project" value="UniProtKB-KW"/>
</dbReference>
<dbReference type="eggNOG" id="KOG3714">
    <property type="taxonomic scope" value="Eukaryota"/>
</dbReference>
<evidence type="ECO:0000259" key="10">
    <source>
        <dbReference type="PROSITE" id="PS51864"/>
    </source>
</evidence>
<feature type="compositionally biased region" description="Basic and acidic residues" evidence="8">
    <location>
        <begin position="9"/>
        <end position="19"/>
    </location>
</feature>
<feature type="region of interest" description="Disordered" evidence="8">
    <location>
        <begin position="423"/>
        <end position="463"/>
    </location>
</feature>
<keyword evidence="4 6" id="KW-0862">Zinc</keyword>
<feature type="binding site" evidence="6">
    <location>
        <position position="272"/>
    </location>
    <ligand>
        <name>Zn(2+)</name>
        <dbReference type="ChEBI" id="CHEBI:29105"/>
        <note>catalytic</note>
    </ligand>
</feature>
<dbReference type="GO" id="GO:0004222">
    <property type="term" value="F:metalloendopeptidase activity"/>
    <property type="evidence" value="ECO:0007669"/>
    <property type="project" value="UniProtKB-UniRule"/>
</dbReference>
<evidence type="ECO:0000256" key="3">
    <source>
        <dbReference type="ARBA" id="ARBA00022801"/>
    </source>
</evidence>
<evidence type="ECO:0000256" key="5">
    <source>
        <dbReference type="ARBA" id="ARBA00023049"/>
    </source>
</evidence>
<accession>H2ZMX9</accession>
<organism evidence="11 12">
    <name type="scientific">Ciona savignyi</name>
    <name type="common">Pacific transparent sea squirt</name>
    <dbReference type="NCBI Taxonomy" id="51511"/>
    <lineage>
        <taxon>Eukaryota</taxon>
        <taxon>Metazoa</taxon>
        <taxon>Chordata</taxon>
        <taxon>Tunicata</taxon>
        <taxon>Ascidiacea</taxon>
        <taxon>Phlebobranchia</taxon>
        <taxon>Cionidae</taxon>
        <taxon>Ciona</taxon>
    </lineage>
</organism>
<keyword evidence="9" id="KW-0472">Membrane</keyword>
<reference evidence="11" key="3">
    <citation type="submission" date="2025-09" db="UniProtKB">
        <authorList>
            <consortium name="Ensembl"/>
        </authorList>
    </citation>
    <scope>IDENTIFICATION</scope>
</reference>
<feature type="active site" evidence="6">
    <location>
        <position position="273"/>
    </location>
</feature>